<dbReference type="Proteomes" id="UP001143856">
    <property type="component" value="Unassembled WGS sequence"/>
</dbReference>
<proteinExistence type="predicted"/>
<evidence type="ECO:0000313" key="2">
    <source>
        <dbReference type="Proteomes" id="UP001143856"/>
    </source>
</evidence>
<organism evidence="1 2">
    <name type="scientific">Xylaria curta</name>
    <dbReference type="NCBI Taxonomy" id="42375"/>
    <lineage>
        <taxon>Eukaryota</taxon>
        <taxon>Fungi</taxon>
        <taxon>Dikarya</taxon>
        <taxon>Ascomycota</taxon>
        <taxon>Pezizomycotina</taxon>
        <taxon>Sordariomycetes</taxon>
        <taxon>Xylariomycetidae</taxon>
        <taxon>Xylariales</taxon>
        <taxon>Xylariaceae</taxon>
        <taxon>Xylaria</taxon>
    </lineage>
</organism>
<sequence>MSAATLGLLERRVTVSLPDLFKGFLVGDPVVNSHYESVRPESEIWLQSAMCLSQKQHERVSYCDFSYFCAVLVPHASRERLRIVSDWGNWIFLFDDMFDEGELTNDPITGRRIINNLLSIMLPNVDRSSEELVVTAHDSIYKRFGEGSAPRVLERYVRAMSSYCDGALQHVEDYVADRIPAISEMLETRRVSIGVFPMYPLIEFAYNLNIPEEVFLHPTVQTLENLGAEFVMLMNDILSYQKEENENCPFNVVAACRMTGSSAQKAFDDVANLVDVRFKLWDKAVKAMPSWGDDIDAQVQQYIQGIQNIVQANLSWSFRTGRYFGPKAEKIRQSRELEVLIQPSYLPPQSISVQG</sequence>
<gene>
    <name evidence="1" type="ORF">NUW58_g6353</name>
</gene>
<accession>A0ACC1NVA8</accession>
<comment type="caution">
    <text evidence="1">The sequence shown here is derived from an EMBL/GenBank/DDBJ whole genome shotgun (WGS) entry which is preliminary data.</text>
</comment>
<reference evidence="1" key="1">
    <citation type="submission" date="2022-10" db="EMBL/GenBank/DDBJ databases">
        <title>Genome Sequence of Xylaria curta.</title>
        <authorList>
            <person name="Buettner E."/>
        </authorList>
    </citation>
    <scope>NUCLEOTIDE SEQUENCE</scope>
    <source>
        <strain evidence="1">Babe10</strain>
    </source>
</reference>
<name>A0ACC1NVA8_9PEZI</name>
<keyword evidence="2" id="KW-1185">Reference proteome</keyword>
<dbReference type="EMBL" id="JAPDGR010001416">
    <property type="protein sequence ID" value="KAJ2982870.1"/>
    <property type="molecule type" value="Genomic_DNA"/>
</dbReference>
<evidence type="ECO:0000313" key="1">
    <source>
        <dbReference type="EMBL" id="KAJ2982870.1"/>
    </source>
</evidence>
<protein>
    <submittedName>
        <fullName evidence="1">Uncharacterized protein</fullName>
    </submittedName>
</protein>